<dbReference type="GO" id="GO:0004866">
    <property type="term" value="F:endopeptidase inhibitor activity"/>
    <property type="evidence" value="ECO:0007669"/>
    <property type="project" value="InterPro"/>
</dbReference>
<sequence>AAPEFLNDFEGDAIRQPAAEPPLELFSSTDTSASYGGGVQVPKPSLKLRDYFPETWLWTIELVGSEGSVVKDEKLPHTVTEWVGSAICSNKKHGFGISNVARIKAFQPFFIQFTMPYSVKRGEKMPLKVSIFNHMDHDMPISVTLDESMNFDVADDGTNVYHLCLKKSDSEVVTFNLTFAALGDINVTVEAATNPTYEKACGPETILAFQDKVVKKMIVEPEGFPVEQTRSKFICAQGLDGDEEGNATTWEFSVPDNVVPDSERMFVFASGDILGPSLS</sequence>
<reference evidence="2" key="1">
    <citation type="submission" date="2020-11" db="EMBL/GenBank/DDBJ databases">
        <authorList>
            <person name="Tran Van P."/>
        </authorList>
    </citation>
    <scope>NUCLEOTIDE SEQUENCE</scope>
</reference>
<evidence type="ECO:0000259" key="1">
    <source>
        <dbReference type="SMART" id="SM01360"/>
    </source>
</evidence>
<evidence type="ECO:0000313" key="3">
    <source>
        <dbReference type="Proteomes" id="UP000678499"/>
    </source>
</evidence>
<gene>
    <name evidence="2" type="ORF">NMOB1V02_LOCUS12583</name>
</gene>
<feature type="non-terminal residue" evidence="2">
    <location>
        <position position="1"/>
    </location>
</feature>
<organism evidence="2">
    <name type="scientific">Notodromas monacha</name>
    <dbReference type="NCBI Taxonomy" id="399045"/>
    <lineage>
        <taxon>Eukaryota</taxon>
        <taxon>Metazoa</taxon>
        <taxon>Ecdysozoa</taxon>
        <taxon>Arthropoda</taxon>
        <taxon>Crustacea</taxon>
        <taxon>Oligostraca</taxon>
        <taxon>Ostracoda</taxon>
        <taxon>Podocopa</taxon>
        <taxon>Podocopida</taxon>
        <taxon>Cypridocopina</taxon>
        <taxon>Cypridoidea</taxon>
        <taxon>Cyprididae</taxon>
        <taxon>Notodromas</taxon>
    </lineage>
</organism>
<feature type="non-terminal residue" evidence="2">
    <location>
        <position position="279"/>
    </location>
</feature>
<dbReference type="Gene3D" id="2.60.40.10">
    <property type="entry name" value="Immunoglobulins"/>
    <property type="match status" value="1"/>
</dbReference>
<dbReference type="SMART" id="SM01360">
    <property type="entry name" value="A2M"/>
    <property type="match status" value="1"/>
</dbReference>
<dbReference type="PANTHER" id="PTHR11412">
    <property type="entry name" value="MACROGLOBULIN / COMPLEMENT"/>
    <property type="match status" value="1"/>
</dbReference>
<dbReference type="EMBL" id="OA892835">
    <property type="protein sequence ID" value="CAD7284981.1"/>
    <property type="molecule type" value="Genomic_DNA"/>
</dbReference>
<name>A0A7R9C2I7_9CRUS</name>
<dbReference type="InterPro" id="IPR001599">
    <property type="entry name" value="Macroglobln_a2"/>
</dbReference>
<keyword evidence="3" id="KW-1185">Reference proteome</keyword>
<evidence type="ECO:0000313" key="2">
    <source>
        <dbReference type="EMBL" id="CAD7284981.1"/>
    </source>
</evidence>
<dbReference type="EMBL" id="CAJPEX010010798">
    <property type="protein sequence ID" value="CAG0925133.1"/>
    <property type="molecule type" value="Genomic_DNA"/>
</dbReference>
<dbReference type="SUPFAM" id="SSF81296">
    <property type="entry name" value="E set domains"/>
    <property type="match status" value="1"/>
</dbReference>
<accession>A0A7R9C2I7</accession>
<dbReference type="InterPro" id="IPR050473">
    <property type="entry name" value="A2M/Complement_sys"/>
</dbReference>
<protein>
    <recommendedName>
        <fullName evidence="1">Alpha-2-macroglobulin domain-containing protein</fullName>
    </recommendedName>
</protein>
<dbReference type="PANTHER" id="PTHR11412:SF171">
    <property type="entry name" value="PREGNANCY ZONE PROTEIN-LIKE PROTEIN"/>
    <property type="match status" value="1"/>
</dbReference>
<dbReference type="Pfam" id="PF00207">
    <property type="entry name" value="A2M"/>
    <property type="match status" value="1"/>
</dbReference>
<dbReference type="InterPro" id="IPR013783">
    <property type="entry name" value="Ig-like_fold"/>
</dbReference>
<dbReference type="InterPro" id="IPR014756">
    <property type="entry name" value="Ig_E-set"/>
</dbReference>
<feature type="domain" description="Alpha-2-macroglobulin" evidence="1">
    <location>
        <begin position="55"/>
        <end position="145"/>
    </location>
</feature>
<proteinExistence type="predicted"/>
<dbReference type="Gene3D" id="2.20.130.20">
    <property type="match status" value="1"/>
</dbReference>
<dbReference type="OrthoDB" id="6432647at2759"/>
<dbReference type="Proteomes" id="UP000678499">
    <property type="component" value="Unassembled WGS sequence"/>
</dbReference>
<dbReference type="AlphaFoldDB" id="A0A7R9C2I7"/>